<dbReference type="Proteomes" id="UP000216802">
    <property type="component" value="Unassembled WGS sequence"/>
</dbReference>
<evidence type="ECO:0000256" key="1">
    <source>
        <dbReference type="RuleBase" id="RU004227"/>
    </source>
</evidence>
<accession>A0A269XEJ6</accession>
<comment type="caution">
    <text evidence="3">The sequence shown here is derived from an EMBL/GenBank/DDBJ whole genome shotgun (WGS) entry which is preliminary data.</text>
</comment>
<feature type="domain" description="Chromosomal replication initiator protein DnaA ATPAse" evidence="2">
    <location>
        <begin position="4"/>
        <end position="86"/>
    </location>
</feature>
<dbReference type="GO" id="GO:0006270">
    <property type="term" value="P:DNA replication initiation"/>
    <property type="evidence" value="ECO:0007669"/>
    <property type="project" value="TreeGrafter"/>
</dbReference>
<dbReference type="PANTHER" id="PTHR30050:SF2">
    <property type="entry name" value="CHROMOSOMAL REPLICATION INITIATOR PROTEIN DNAA"/>
    <property type="match status" value="1"/>
</dbReference>
<evidence type="ECO:0000259" key="2">
    <source>
        <dbReference type="Pfam" id="PF00308"/>
    </source>
</evidence>
<dbReference type="InterPro" id="IPR027417">
    <property type="entry name" value="P-loop_NTPase"/>
</dbReference>
<comment type="similarity">
    <text evidence="1">Belongs to the DnaA family.</text>
</comment>
<feature type="non-terminal residue" evidence="3">
    <location>
        <position position="86"/>
    </location>
</feature>
<dbReference type="AlphaFoldDB" id="A0A269XEJ6"/>
<dbReference type="Pfam" id="PF00308">
    <property type="entry name" value="Bac_DnaA"/>
    <property type="match status" value="1"/>
</dbReference>
<dbReference type="PANTHER" id="PTHR30050">
    <property type="entry name" value="CHROMOSOMAL REPLICATION INITIATOR PROTEIN DNAA"/>
    <property type="match status" value="1"/>
</dbReference>
<dbReference type="EMBL" id="NCXI01000430">
    <property type="protein sequence ID" value="PAK71675.1"/>
    <property type="molecule type" value="Genomic_DNA"/>
</dbReference>
<dbReference type="Gene3D" id="3.40.50.300">
    <property type="entry name" value="P-loop containing nucleotide triphosphate hydrolases"/>
    <property type="match status" value="1"/>
</dbReference>
<dbReference type="PRINTS" id="PR00051">
    <property type="entry name" value="DNAA"/>
</dbReference>
<dbReference type="CDD" id="cd00009">
    <property type="entry name" value="AAA"/>
    <property type="match status" value="1"/>
</dbReference>
<name>A0A269XEJ6_9LACO</name>
<organism evidence="3 4">
    <name type="scientific">Lentilactobacillus parakefiri</name>
    <dbReference type="NCBI Taxonomy" id="152332"/>
    <lineage>
        <taxon>Bacteria</taxon>
        <taxon>Bacillati</taxon>
        <taxon>Bacillota</taxon>
        <taxon>Bacilli</taxon>
        <taxon>Lactobacillales</taxon>
        <taxon>Lactobacillaceae</taxon>
        <taxon>Lentilactobacillus</taxon>
    </lineage>
</organism>
<protein>
    <submittedName>
        <fullName evidence="3">Chromosomal replication initiation protein DnaA</fullName>
    </submittedName>
</protein>
<dbReference type="SUPFAM" id="SSF52540">
    <property type="entry name" value="P-loop containing nucleoside triphosphate hydrolases"/>
    <property type="match status" value="1"/>
</dbReference>
<evidence type="ECO:0000313" key="4">
    <source>
        <dbReference type="Proteomes" id="UP000216802"/>
    </source>
</evidence>
<evidence type="ECO:0000313" key="3">
    <source>
        <dbReference type="EMBL" id="PAK71675.1"/>
    </source>
</evidence>
<proteinExistence type="inferred from homology"/>
<dbReference type="GO" id="GO:0003688">
    <property type="term" value="F:DNA replication origin binding"/>
    <property type="evidence" value="ECO:0007669"/>
    <property type="project" value="TreeGrafter"/>
</dbReference>
<dbReference type="GO" id="GO:0005886">
    <property type="term" value="C:plasma membrane"/>
    <property type="evidence" value="ECO:0007669"/>
    <property type="project" value="TreeGrafter"/>
</dbReference>
<dbReference type="RefSeq" id="WP_263851887.1">
    <property type="nucleotide sequence ID" value="NZ_NCXI01000430.1"/>
</dbReference>
<feature type="non-terminal residue" evidence="3">
    <location>
        <position position="1"/>
    </location>
</feature>
<sequence length="86" mass="9440">EQFNTHNTFDTFVIGPGNRFPHAASLAVAEAPAEAYNPLFIYGGVGLGKTHLMHAIGHHVLSNQPNAKVIYTSSEKFTNEFIKSIR</sequence>
<dbReference type="InterPro" id="IPR020591">
    <property type="entry name" value="Chromosome_initiator_DnaA-like"/>
</dbReference>
<keyword evidence="1" id="KW-0235">DNA replication</keyword>
<gene>
    <name evidence="3" type="ORF">B8W98_13020</name>
</gene>
<reference evidence="3 4" key="1">
    <citation type="submission" date="2017-04" db="EMBL/GenBank/DDBJ databases">
        <title>Kefir bacterial isolates.</title>
        <authorList>
            <person name="Kim Y."/>
            <person name="Blasche S."/>
            <person name="Patil K.R."/>
        </authorList>
    </citation>
    <scope>NUCLEOTIDE SEQUENCE [LARGE SCALE GENOMIC DNA]</scope>
    <source>
        <strain evidence="3 4">OG2</strain>
    </source>
</reference>
<dbReference type="InterPro" id="IPR013317">
    <property type="entry name" value="DnaA_dom"/>
</dbReference>